<evidence type="ECO:0000256" key="2">
    <source>
        <dbReference type="ARBA" id="ARBA00008814"/>
    </source>
</evidence>
<dbReference type="OrthoDB" id="9793175at2"/>
<dbReference type="GO" id="GO:1901678">
    <property type="term" value="P:iron coordination entity transport"/>
    <property type="evidence" value="ECO:0007669"/>
    <property type="project" value="UniProtKB-ARBA"/>
</dbReference>
<feature type="chain" id="PRO_5001974204" evidence="6">
    <location>
        <begin position="23"/>
        <end position="303"/>
    </location>
</feature>
<dbReference type="PROSITE" id="PS50983">
    <property type="entry name" value="FE_B12_PBP"/>
    <property type="match status" value="1"/>
</dbReference>
<gene>
    <name evidence="8" type="ORF">LT85_1809</name>
</gene>
<protein>
    <submittedName>
        <fullName evidence="8">ABC-type Fe3+-siderophore transport system</fullName>
    </submittedName>
</protein>
<sequence length="303" mass="31869">MNLRTIRIVLLALACLSFSAFGAERSVVDAAGRTVVLPAQAQRVLALSEIDLDSLLALKLKPVGATNGRGQSAMPHYLGNAVSGIASVGNFGSPVLDLVIGTQPDLILVGSLPDPELLGQLSKIAPTVVSYKQGENWQTALRRIAAVVGRNAEAEALLGAYQRRADSVRVKLGDHADATVSVVRWNPQGPAYMLKDAFASLVLADVKLRRPAAQMQAGVAHSPPLSLEALSRIDADWLFVGTLNTSQANDALAAARQSPAFRQLGAVQKGHMVAVDGSLWTSPGGPLAALAILNDIEKNMTPH</sequence>
<dbReference type="CDD" id="cd01146">
    <property type="entry name" value="FhuD"/>
    <property type="match status" value="1"/>
</dbReference>
<keyword evidence="4" id="KW-0410">Iron transport</keyword>
<dbReference type="InterPro" id="IPR002491">
    <property type="entry name" value="ABC_transptr_periplasmic_BD"/>
</dbReference>
<evidence type="ECO:0000313" key="8">
    <source>
        <dbReference type="EMBL" id="AIY40967.1"/>
    </source>
</evidence>
<keyword evidence="4" id="KW-0408">Iron</keyword>
<proteinExistence type="inferred from homology"/>
<dbReference type="Gene3D" id="3.40.50.1980">
    <property type="entry name" value="Nitrogenase molybdenum iron protein domain"/>
    <property type="match status" value="2"/>
</dbReference>
<dbReference type="Pfam" id="PF01497">
    <property type="entry name" value="Peripla_BP_2"/>
    <property type="match status" value="1"/>
</dbReference>
<organism evidence="8 9">
    <name type="scientific">Collimonas arenae</name>
    <dbReference type="NCBI Taxonomy" id="279058"/>
    <lineage>
        <taxon>Bacteria</taxon>
        <taxon>Pseudomonadati</taxon>
        <taxon>Pseudomonadota</taxon>
        <taxon>Betaproteobacteria</taxon>
        <taxon>Burkholderiales</taxon>
        <taxon>Oxalobacteraceae</taxon>
        <taxon>Collimonas</taxon>
    </lineage>
</organism>
<evidence type="ECO:0000256" key="6">
    <source>
        <dbReference type="SAM" id="SignalP"/>
    </source>
</evidence>
<evidence type="ECO:0000256" key="5">
    <source>
        <dbReference type="ARBA" id="ARBA00022729"/>
    </source>
</evidence>
<keyword evidence="3" id="KW-0813">Transport</keyword>
<dbReference type="InterPro" id="IPR051313">
    <property type="entry name" value="Bact_iron-sidero_bind"/>
</dbReference>
<evidence type="ECO:0000256" key="1">
    <source>
        <dbReference type="ARBA" id="ARBA00004196"/>
    </source>
</evidence>
<dbReference type="RefSeq" id="WP_038487660.1">
    <property type="nucleotide sequence ID" value="NZ_CP009962.1"/>
</dbReference>
<reference evidence="9" key="1">
    <citation type="journal article" date="2014" name="Soil Biol. Biochem.">
        <title>Structure and function of bacterial communities in ageing soils: Insights from the Mendocino ecological staircase.</title>
        <authorList>
            <person name="Uroz S."/>
            <person name="Tech J.J."/>
            <person name="Sawaya N.A."/>
            <person name="Frey-Klett P."/>
            <person name="Leveau J.H.J."/>
        </authorList>
    </citation>
    <scope>NUCLEOTIDE SEQUENCE [LARGE SCALE GENOMIC DNA]</scope>
    <source>
        <strain evidence="9">Cal35</strain>
    </source>
</reference>
<dbReference type="AlphaFoldDB" id="A0A0A1FDM9"/>
<dbReference type="PANTHER" id="PTHR30532:SF25">
    <property type="entry name" value="IRON(III) DICITRATE-BINDING PERIPLASMIC PROTEIN"/>
    <property type="match status" value="1"/>
</dbReference>
<name>A0A0A1FDM9_9BURK</name>
<feature type="signal peptide" evidence="6">
    <location>
        <begin position="1"/>
        <end position="22"/>
    </location>
</feature>
<dbReference type="HOGENOM" id="CLU_038034_0_2_4"/>
<keyword evidence="5 6" id="KW-0732">Signal</keyword>
<keyword evidence="4" id="KW-0406">Ion transport</keyword>
<dbReference type="STRING" id="279058.LT85_1809"/>
<comment type="similarity">
    <text evidence="2">Belongs to the bacterial solute-binding protein 8 family.</text>
</comment>
<evidence type="ECO:0000259" key="7">
    <source>
        <dbReference type="PROSITE" id="PS50983"/>
    </source>
</evidence>
<dbReference type="PANTHER" id="PTHR30532">
    <property type="entry name" value="IRON III DICITRATE-BINDING PERIPLASMIC PROTEIN"/>
    <property type="match status" value="1"/>
</dbReference>
<comment type="subcellular location">
    <subcellularLocation>
        <location evidence="1">Cell envelope</location>
    </subcellularLocation>
</comment>
<dbReference type="EMBL" id="CP009962">
    <property type="protein sequence ID" value="AIY40967.1"/>
    <property type="molecule type" value="Genomic_DNA"/>
</dbReference>
<evidence type="ECO:0000313" key="9">
    <source>
        <dbReference type="Proteomes" id="UP000030302"/>
    </source>
</evidence>
<accession>A0A0A1FDM9</accession>
<feature type="domain" description="Fe/B12 periplasmic-binding" evidence="7">
    <location>
        <begin position="43"/>
        <end position="303"/>
    </location>
</feature>
<keyword evidence="9" id="KW-1185">Reference proteome</keyword>
<evidence type="ECO:0000256" key="4">
    <source>
        <dbReference type="ARBA" id="ARBA00022496"/>
    </source>
</evidence>
<dbReference type="SUPFAM" id="SSF53807">
    <property type="entry name" value="Helical backbone' metal receptor"/>
    <property type="match status" value="1"/>
</dbReference>
<evidence type="ECO:0000256" key="3">
    <source>
        <dbReference type="ARBA" id="ARBA00022448"/>
    </source>
</evidence>
<dbReference type="GO" id="GO:0030288">
    <property type="term" value="C:outer membrane-bounded periplasmic space"/>
    <property type="evidence" value="ECO:0007669"/>
    <property type="project" value="TreeGrafter"/>
</dbReference>
<dbReference type="KEGG" id="care:LT85_1809"/>
<dbReference type="Proteomes" id="UP000030302">
    <property type="component" value="Chromosome"/>
</dbReference>